<dbReference type="EMBL" id="JAJJHW010002585">
    <property type="protein sequence ID" value="KAH8370293.1"/>
    <property type="molecule type" value="Genomic_DNA"/>
</dbReference>
<name>A0AAD4JYJ8_9MUSC</name>
<accession>A0AAD4JYJ8</accession>
<reference evidence="2" key="1">
    <citation type="journal article" date="2021" name="Mol. Ecol. Resour.">
        <title>Phylogenomic analyses of the genus Drosophila reveals genomic signals of climate adaptation.</title>
        <authorList>
            <person name="Li F."/>
            <person name="Rane R.V."/>
            <person name="Luria V."/>
            <person name="Xiong Z."/>
            <person name="Chen J."/>
            <person name="Li Z."/>
            <person name="Catullo R.A."/>
            <person name="Griffin P.C."/>
            <person name="Schiffer M."/>
            <person name="Pearce S."/>
            <person name="Lee S.F."/>
            <person name="McElroy K."/>
            <person name="Stocker A."/>
            <person name="Shirriffs J."/>
            <person name="Cockerell F."/>
            <person name="Coppin C."/>
            <person name="Sgro C.M."/>
            <person name="Karger A."/>
            <person name="Cain J.W."/>
            <person name="Weber J.A."/>
            <person name="Santpere G."/>
            <person name="Kirschner M.W."/>
            <person name="Hoffmann A.A."/>
            <person name="Oakeshott J.G."/>
            <person name="Zhang G."/>
        </authorList>
    </citation>
    <scope>NUCLEOTIDE SEQUENCE</scope>
    <source>
        <strain evidence="2">BGI-SZ-2011g</strain>
    </source>
</reference>
<comment type="caution">
    <text evidence="2">The sequence shown here is derived from an EMBL/GenBank/DDBJ whole genome shotgun (WGS) entry which is preliminary data.</text>
</comment>
<feature type="compositionally biased region" description="Low complexity" evidence="1">
    <location>
        <begin position="549"/>
        <end position="580"/>
    </location>
</feature>
<feature type="region of interest" description="Disordered" evidence="1">
    <location>
        <begin position="67"/>
        <end position="122"/>
    </location>
</feature>
<sequence>MDKIKQKVIGVLRERDGGTNVNRSSSNGIAVGVGVNGGGGGGNGVSATAVGSHQVGVGVAVAIGVTQDNGNSNGNGNDIGGNAPGPERNDGHGHGALNGAGLSGTAVGGGGPSGAARTSVLSRPQTSKISALDLAGILNTRRRLEWTKEWLRKNQSEFLSKENLLSELQSRKDECYHLNYFLAITESQFRYLVQKLEPIISQYAPQRKKKSFSAEERLAITLKYLATGEVHSCRNYCFRASKFVINEMIANICLGFYEHLKDQYVTLPKTDEQWRNAATDMERKHQLPQCVGNLFMRSIQLQNNVSNSSSSNSSDDRKRAAIIFTAIVDADNNFQYVKVERAANSRPNDIYNQTTAVELIEQKMQALEARLEQPRCGYYLAGDAVLPSTSYLVSTRNLNKGSAVYDALDQVNAHAEQTMRILCNIFPILAQPLRVSEKHIGQVVLGCVALYNFLRKTDDSFRRNSDNIVQQRGGMEQQQPAYVDSEDIDDDCIMLATEEELRERAEFTPSVGLTTCFQTLCAQRGDTSEGQAKRDWLLKLPVLGAPEQNGNANGNINSTGNSIGSGSSNSNSSSSNSNSS</sequence>
<dbReference type="AlphaFoldDB" id="A0AAD4JYJ8"/>
<protein>
    <recommendedName>
        <fullName evidence="4">DDE Tnp4 domain-containing protein</fullName>
    </recommendedName>
</protein>
<evidence type="ECO:0000313" key="3">
    <source>
        <dbReference type="Proteomes" id="UP001200034"/>
    </source>
</evidence>
<evidence type="ECO:0000313" key="2">
    <source>
        <dbReference type="EMBL" id="KAH8370293.1"/>
    </source>
</evidence>
<evidence type="ECO:0000256" key="1">
    <source>
        <dbReference type="SAM" id="MobiDB-lite"/>
    </source>
</evidence>
<proteinExistence type="predicted"/>
<feature type="compositionally biased region" description="Gly residues" evidence="1">
    <location>
        <begin position="94"/>
        <end position="113"/>
    </location>
</feature>
<organism evidence="2 3">
    <name type="scientific">Drosophila rubida</name>
    <dbReference type="NCBI Taxonomy" id="30044"/>
    <lineage>
        <taxon>Eukaryota</taxon>
        <taxon>Metazoa</taxon>
        <taxon>Ecdysozoa</taxon>
        <taxon>Arthropoda</taxon>
        <taxon>Hexapoda</taxon>
        <taxon>Insecta</taxon>
        <taxon>Pterygota</taxon>
        <taxon>Neoptera</taxon>
        <taxon>Endopterygota</taxon>
        <taxon>Diptera</taxon>
        <taxon>Brachycera</taxon>
        <taxon>Muscomorpha</taxon>
        <taxon>Ephydroidea</taxon>
        <taxon>Drosophilidae</taxon>
        <taxon>Drosophila</taxon>
    </lineage>
</organism>
<gene>
    <name evidence="2" type="ORF">KR093_002972</name>
</gene>
<feature type="region of interest" description="Disordered" evidence="1">
    <location>
        <begin position="547"/>
        <end position="580"/>
    </location>
</feature>
<feature type="compositionally biased region" description="Low complexity" evidence="1">
    <location>
        <begin position="67"/>
        <end position="76"/>
    </location>
</feature>
<feature type="non-terminal residue" evidence="2">
    <location>
        <position position="1"/>
    </location>
</feature>
<dbReference type="Proteomes" id="UP001200034">
    <property type="component" value="Unassembled WGS sequence"/>
</dbReference>
<evidence type="ECO:0008006" key="4">
    <source>
        <dbReference type="Google" id="ProtNLM"/>
    </source>
</evidence>
<keyword evidence="3" id="KW-1185">Reference proteome</keyword>